<evidence type="ECO:0000256" key="2">
    <source>
        <dbReference type="ARBA" id="ARBA00022989"/>
    </source>
</evidence>
<feature type="transmembrane region" description="Helical" evidence="5">
    <location>
        <begin position="229"/>
        <end position="252"/>
    </location>
</feature>
<sequence length="420" mass="43794">MTQIVPIAALLIGSALLLLAGGLQGLLLPLRGSFEGFSDSSLGLLGTGWAIGYIGGCLLTPVIVRRVGHIRAFGVFCSLASIVVLLNLVFMTPWAWIPLRALSGFCFAGAAMVVESWLNERASPETRGRIFGIYTMINLGATTAGQMLLTLGDPAGFLFFVVGAMVYSCALLPTALSTAAAPQPLSQVRLDIRSLWRNSPVAVIGVFLVGISNSAFGTLGAVYGRQVGLSVSSIATMMSVALLAGALIQIPIGVLSDRIDRRMVLIGIAVVGCLLGAALTFGGALSPIAIIALVGAFGGMIYSMYPVIVAHANDHSPPGEFLKTSGGLLLLFGIGSVVGPLLAALMMTMTRPQGLFAVTSGAHALIIAFSIWRMTQRAPVAPDEKEDFVAMASGVRFSTPETLALDPRAEDEEETSRDAA</sequence>
<reference evidence="7 8" key="1">
    <citation type="submission" date="2017-08" db="EMBL/GenBank/DDBJ databases">
        <authorList>
            <person name="de Groot N.N."/>
        </authorList>
    </citation>
    <scope>NUCLEOTIDE SEQUENCE [LARGE SCALE GENOMIC DNA]</scope>
    <source>
        <strain evidence="7 8">USBA 352</strain>
    </source>
</reference>
<feature type="region of interest" description="Disordered" evidence="4">
    <location>
        <begin position="400"/>
        <end position="420"/>
    </location>
</feature>
<feature type="transmembrane region" description="Helical" evidence="5">
    <location>
        <begin position="201"/>
        <end position="223"/>
    </location>
</feature>
<evidence type="ECO:0000313" key="8">
    <source>
        <dbReference type="Proteomes" id="UP000219331"/>
    </source>
</evidence>
<proteinExistence type="predicted"/>
<dbReference type="InterPro" id="IPR036259">
    <property type="entry name" value="MFS_trans_sf"/>
</dbReference>
<feature type="transmembrane region" description="Helical" evidence="5">
    <location>
        <begin position="97"/>
        <end position="118"/>
    </location>
</feature>
<dbReference type="InterPro" id="IPR047200">
    <property type="entry name" value="MFS_YcaD-like"/>
</dbReference>
<evidence type="ECO:0000256" key="3">
    <source>
        <dbReference type="ARBA" id="ARBA00023136"/>
    </source>
</evidence>
<feature type="compositionally biased region" description="Acidic residues" evidence="4">
    <location>
        <begin position="409"/>
        <end position="420"/>
    </location>
</feature>
<dbReference type="AlphaFoldDB" id="A0A285RS49"/>
<evidence type="ECO:0000256" key="1">
    <source>
        <dbReference type="ARBA" id="ARBA00022692"/>
    </source>
</evidence>
<keyword evidence="8" id="KW-1185">Reference proteome</keyword>
<dbReference type="STRING" id="538381.GCA_001696535_03233"/>
<dbReference type="OrthoDB" id="9810614at2"/>
<dbReference type="GO" id="GO:0005886">
    <property type="term" value="C:plasma membrane"/>
    <property type="evidence" value="ECO:0007669"/>
    <property type="project" value="TreeGrafter"/>
</dbReference>
<feature type="transmembrane region" description="Helical" evidence="5">
    <location>
        <begin position="328"/>
        <end position="348"/>
    </location>
</feature>
<dbReference type="Pfam" id="PF07690">
    <property type="entry name" value="MFS_1"/>
    <property type="match status" value="1"/>
</dbReference>
<dbReference type="RefSeq" id="WP_067222056.1">
    <property type="nucleotide sequence ID" value="NZ_JAJGNR010000006.1"/>
</dbReference>
<gene>
    <name evidence="7" type="ORF">SAMN05421512_102287</name>
</gene>
<keyword evidence="1 5" id="KW-0812">Transmembrane</keyword>
<feature type="transmembrane region" description="Helical" evidence="5">
    <location>
        <begin position="70"/>
        <end position="91"/>
    </location>
</feature>
<keyword evidence="2 5" id="KW-1133">Transmembrane helix</keyword>
<feature type="transmembrane region" description="Helical" evidence="5">
    <location>
        <begin position="288"/>
        <end position="308"/>
    </location>
</feature>
<dbReference type="InterPro" id="IPR020846">
    <property type="entry name" value="MFS_dom"/>
</dbReference>
<dbReference type="Proteomes" id="UP000219331">
    <property type="component" value="Unassembled WGS sequence"/>
</dbReference>
<dbReference type="PANTHER" id="PTHR23521">
    <property type="entry name" value="TRANSPORTER MFS SUPERFAMILY"/>
    <property type="match status" value="1"/>
</dbReference>
<dbReference type="CDD" id="cd17477">
    <property type="entry name" value="MFS_YcaD_like"/>
    <property type="match status" value="1"/>
</dbReference>
<dbReference type="Gene3D" id="1.20.1250.20">
    <property type="entry name" value="MFS general substrate transporter like domains"/>
    <property type="match status" value="2"/>
</dbReference>
<feature type="transmembrane region" description="Helical" evidence="5">
    <location>
        <begin position="41"/>
        <end position="63"/>
    </location>
</feature>
<protein>
    <submittedName>
        <fullName evidence="7">Nitrate/nitrite transporter NarK</fullName>
    </submittedName>
</protein>
<dbReference type="SUPFAM" id="SSF103473">
    <property type="entry name" value="MFS general substrate transporter"/>
    <property type="match status" value="1"/>
</dbReference>
<dbReference type="EMBL" id="OBML01000002">
    <property type="protein sequence ID" value="SOB96700.1"/>
    <property type="molecule type" value="Genomic_DNA"/>
</dbReference>
<accession>A0A285RS49</accession>
<evidence type="ECO:0000256" key="5">
    <source>
        <dbReference type="SAM" id="Phobius"/>
    </source>
</evidence>
<organism evidence="7 8">
    <name type="scientific">Stappia indica</name>
    <dbReference type="NCBI Taxonomy" id="538381"/>
    <lineage>
        <taxon>Bacteria</taxon>
        <taxon>Pseudomonadati</taxon>
        <taxon>Pseudomonadota</taxon>
        <taxon>Alphaproteobacteria</taxon>
        <taxon>Hyphomicrobiales</taxon>
        <taxon>Stappiaceae</taxon>
        <taxon>Stappia</taxon>
    </lineage>
</organism>
<keyword evidence="3 5" id="KW-0472">Membrane</keyword>
<feature type="transmembrane region" description="Helical" evidence="5">
    <location>
        <begin position="155"/>
        <end position="180"/>
    </location>
</feature>
<evidence type="ECO:0000256" key="4">
    <source>
        <dbReference type="SAM" id="MobiDB-lite"/>
    </source>
</evidence>
<dbReference type="PROSITE" id="PS50850">
    <property type="entry name" value="MFS"/>
    <property type="match status" value="1"/>
</dbReference>
<feature type="transmembrane region" description="Helical" evidence="5">
    <location>
        <begin position="130"/>
        <end position="149"/>
    </location>
</feature>
<evidence type="ECO:0000313" key="7">
    <source>
        <dbReference type="EMBL" id="SOB96700.1"/>
    </source>
</evidence>
<dbReference type="PANTHER" id="PTHR23521:SF3">
    <property type="entry name" value="MFS TRANSPORTER"/>
    <property type="match status" value="1"/>
</dbReference>
<feature type="transmembrane region" description="Helical" evidence="5">
    <location>
        <begin position="264"/>
        <end position="282"/>
    </location>
</feature>
<feature type="transmembrane region" description="Helical" evidence="5">
    <location>
        <begin position="354"/>
        <end position="372"/>
    </location>
</feature>
<evidence type="ECO:0000259" key="6">
    <source>
        <dbReference type="PROSITE" id="PS50850"/>
    </source>
</evidence>
<dbReference type="GO" id="GO:0022857">
    <property type="term" value="F:transmembrane transporter activity"/>
    <property type="evidence" value="ECO:0007669"/>
    <property type="project" value="InterPro"/>
</dbReference>
<feature type="domain" description="Major facilitator superfamily (MFS) profile" evidence="6">
    <location>
        <begin position="198"/>
        <end position="420"/>
    </location>
</feature>
<dbReference type="InterPro" id="IPR011701">
    <property type="entry name" value="MFS"/>
</dbReference>
<name>A0A285RS49_9HYPH</name>